<keyword evidence="3 6" id="KW-0812">Transmembrane</keyword>
<keyword evidence="5 6" id="KW-0472">Membrane</keyword>
<keyword evidence="8" id="KW-1185">Reference proteome</keyword>
<evidence type="ECO:0000256" key="3">
    <source>
        <dbReference type="ARBA" id="ARBA00022692"/>
    </source>
</evidence>
<evidence type="ECO:0000256" key="5">
    <source>
        <dbReference type="ARBA" id="ARBA00023136"/>
    </source>
</evidence>
<dbReference type="RefSeq" id="XP_028479949.1">
    <property type="nucleotide sequence ID" value="XM_028616092.1"/>
</dbReference>
<dbReference type="PANTHER" id="PTHR11266">
    <property type="entry name" value="PEROXISOMAL MEMBRANE PROTEIN 2, PXMP2 MPV17"/>
    <property type="match status" value="1"/>
</dbReference>
<dbReference type="GO" id="GO:0005739">
    <property type="term" value="C:mitochondrion"/>
    <property type="evidence" value="ECO:0007669"/>
    <property type="project" value="TreeGrafter"/>
</dbReference>
<evidence type="ECO:0000256" key="2">
    <source>
        <dbReference type="ARBA" id="ARBA00006824"/>
    </source>
</evidence>
<comment type="caution">
    <text evidence="7">The sequence shown here is derived from an EMBL/GenBank/DDBJ whole genome shotgun (WGS) entry which is preliminary data.</text>
</comment>
<comment type="subcellular location">
    <subcellularLocation>
        <location evidence="1">Membrane</location>
        <topology evidence="1">Multi-pass membrane protein</topology>
    </subcellularLocation>
</comment>
<gene>
    <name evidence="7" type="primary">SYM1</name>
    <name evidence="7" type="ORF">EHS24_000257</name>
</gene>
<evidence type="ECO:0000256" key="6">
    <source>
        <dbReference type="RuleBase" id="RU363053"/>
    </source>
</evidence>
<dbReference type="AlphaFoldDB" id="A0A427Y9C7"/>
<dbReference type="OrthoDB" id="430207at2759"/>
<dbReference type="EMBL" id="RSCE01000001">
    <property type="protein sequence ID" value="RSH87741.1"/>
    <property type="molecule type" value="Genomic_DNA"/>
</dbReference>
<dbReference type="GeneID" id="39584800"/>
<dbReference type="Proteomes" id="UP000279236">
    <property type="component" value="Unassembled WGS sequence"/>
</dbReference>
<dbReference type="GO" id="GO:0016020">
    <property type="term" value="C:membrane"/>
    <property type="evidence" value="ECO:0007669"/>
    <property type="project" value="UniProtKB-SubCell"/>
</dbReference>
<keyword evidence="4 6" id="KW-1133">Transmembrane helix</keyword>
<name>A0A427Y9C7_9TREE</name>
<feature type="transmembrane region" description="Helical" evidence="6">
    <location>
        <begin position="55"/>
        <end position="74"/>
    </location>
</feature>
<sequence>MSGLLGKYATLVSRYPYSGNMLQSAILFATGDVIAQQGIEKKGWKNHDYARTGRIVIWGGGCFAPFATTWFRFLQNLPIKSKIPATITRVALDQTVAAPIVLSTFFTVMTLLEGKDMNAVKDKWQSTFWPTLKSNWMLFVPFQAVNMIIPPAYRVLAINAVNIPWNAYLSLQNAKADRIEEQHHAAEMGIKMS</sequence>
<dbReference type="PANTHER" id="PTHR11266:SF17">
    <property type="entry name" value="PROTEIN MPV17"/>
    <property type="match status" value="1"/>
</dbReference>
<dbReference type="STRING" id="105984.A0A427Y9C7"/>
<proteinExistence type="inferred from homology"/>
<evidence type="ECO:0000313" key="8">
    <source>
        <dbReference type="Proteomes" id="UP000279236"/>
    </source>
</evidence>
<organism evidence="7 8">
    <name type="scientific">Apiotrichum porosum</name>
    <dbReference type="NCBI Taxonomy" id="105984"/>
    <lineage>
        <taxon>Eukaryota</taxon>
        <taxon>Fungi</taxon>
        <taxon>Dikarya</taxon>
        <taxon>Basidiomycota</taxon>
        <taxon>Agaricomycotina</taxon>
        <taxon>Tremellomycetes</taxon>
        <taxon>Trichosporonales</taxon>
        <taxon>Trichosporonaceae</taxon>
        <taxon>Apiotrichum</taxon>
    </lineage>
</organism>
<comment type="similarity">
    <text evidence="2 6">Belongs to the peroxisomal membrane protein PXMP2/4 family.</text>
</comment>
<feature type="transmembrane region" description="Helical" evidence="6">
    <location>
        <begin position="94"/>
        <end position="112"/>
    </location>
</feature>
<evidence type="ECO:0000256" key="1">
    <source>
        <dbReference type="ARBA" id="ARBA00004141"/>
    </source>
</evidence>
<evidence type="ECO:0000256" key="4">
    <source>
        <dbReference type="ARBA" id="ARBA00022989"/>
    </source>
</evidence>
<evidence type="ECO:0000313" key="7">
    <source>
        <dbReference type="EMBL" id="RSH87741.1"/>
    </source>
</evidence>
<accession>A0A427Y9C7</accession>
<protein>
    <submittedName>
        <fullName evidence="7">Protein required for ethanol metabolism</fullName>
    </submittedName>
</protein>
<dbReference type="Pfam" id="PF04117">
    <property type="entry name" value="Mpv17_PMP22"/>
    <property type="match status" value="1"/>
</dbReference>
<reference evidence="7 8" key="1">
    <citation type="submission" date="2018-11" db="EMBL/GenBank/DDBJ databases">
        <title>Genome sequence of Apiotrichum porosum DSM 27194.</title>
        <authorList>
            <person name="Aliyu H."/>
            <person name="Gorte O."/>
            <person name="Ochsenreither K."/>
        </authorList>
    </citation>
    <scope>NUCLEOTIDE SEQUENCE [LARGE SCALE GENOMIC DNA]</scope>
    <source>
        <strain evidence="7 8">DSM 27194</strain>
    </source>
</reference>
<dbReference type="InterPro" id="IPR007248">
    <property type="entry name" value="Mpv17_PMP22"/>
</dbReference>